<dbReference type="EMBL" id="NKCI01000029">
    <property type="protein sequence ID" value="RSL65394.1"/>
    <property type="molecule type" value="Genomic_DNA"/>
</dbReference>
<gene>
    <name evidence="2" type="ORF">CEP54_004210</name>
</gene>
<evidence type="ECO:0000313" key="3">
    <source>
        <dbReference type="Proteomes" id="UP000288168"/>
    </source>
</evidence>
<reference evidence="2 3" key="1">
    <citation type="submission" date="2017-06" db="EMBL/GenBank/DDBJ databases">
        <title>Comparative genomic analysis of Ambrosia Fusariam Clade fungi.</title>
        <authorList>
            <person name="Stajich J.E."/>
            <person name="Carrillo J."/>
            <person name="Kijimoto T."/>
            <person name="Eskalen A."/>
            <person name="O'Donnell K."/>
            <person name="Kasson M."/>
        </authorList>
    </citation>
    <scope>NUCLEOTIDE SEQUENCE [LARGE SCALE GENOMIC DNA]</scope>
    <source>
        <strain evidence="2 3">NRRL62584</strain>
    </source>
</reference>
<accession>A0A428QJA5</accession>
<dbReference type="AlphaFoldDB" id="A0A428QJA5"/>
<name>A0A428QJA5_9HYPO</name>
<comment type="caution">
    <text evidence="2">The sequence shown here is derived from an EMBL/GenBank/DDBJ whole genome shotgun (WGS) entry which is preliminary data.</text>
</comment>
<protein>
    <submittedName>
        <fullName evidence="2">Uncharacterized protein</fullName>
    </submittedName>
</protein>
<evidence type="ECO:0000256" key="1">
    <source>
        <dbReference type="SAM" id="MobiDB-lite"/>
    </source>
</evidence>
<dbReference type="Proteomes" id="UP000288168">
    <property type="component" value="Unassembled WGS sequence"/>
</dbReference>
<sequence length="327" mass="36620">MAQLPVTANMGREYVRVKTGIKFFSQGQTSIALLLPLSHHIRDEFRIHSSIDRRTALGSHYLIYFAPYGGYFQVENWKGWVTDQRYAIATADSIIHPHAGRSLTCQKKKLSNLRIRSRLSIPSIRGTLRHVLRLKLFCAEQFIPGFRASVGWSIDQSSLWAPFQPPLPRWKSDPRWRRLRSRSKLSFLRGSSSISTIHIPSAPAPAPARTSPQPRLSASTRPTEEARVSLAGACNLTSPRHKQPSGFLLRRYLRRCSSWLLHDLPVALRAPLATALPAPIIPVNVPRSAISYTSNINSSSALACCLLILTRLNSLVTVLSLRFQVST</sequence>
<keyword evidence="3" id="KW-1185">Reference proteome</keyword>
<organism evidence="2 3">
    <name type="scientific">Fusarium duplospermum</name>
    <dbReference type="NCBI Taxonomy" id="1325734"/>
    <lineage>
        <taxon>Eukaryota</taxon>
        <taxon>Fungi</taxon>
        <taxon>Dikarya</taxon>
        <taxon>Ascomycota</taxon>
        <taxon>Pezizomycotina</taxon>
        <taxon>Sordariomycetes</taxon>
        <taxon>Hypocreomycetidae</taxon>
        <taxon>Hypocreales</taxon>
        <taxon>Nectriaceae</taxon>
        <taxon>Fusarium</taxon>
        <taxon>Fusarium solani species complex</taxon>
    </lineage>
</organism>
<feature type="compositionally biased region" description="Low complexity" evidence="1">
    <location>
        <begin position="196"/>
        <end position="215"/>
    </location>
</feature>
<proteinExistence type="predicted"/>
<feature type="region of interest" description="Disordered" evidence="1">
    <location>
        <begin position="196"/>
        <end position="222"/>
    </location>
</feature>
<evidence type="ECO:0000313" key="2">
    <source>
        <dbReference type="EMBL" id="RSL65394.1"/>
    </source>
</evidence>